<dbReference type="Pfam" id="PF13751">
    <property type="entry name" value="DDE_Tnp_1_6"/>
    <property type="match status" value="1"/>
</dbReference>
<feature type="domain" description="Transposase DDE" evidence="1">
    <location>
        <begin position="78"/>
        <end position="142"/>
    </location>
</feature>
<evidence type="ECO:0000259" key="1">
    <source>
        <dbReference type="Pfam" id="PF13751"/>
    </source>
</evidence>
<dbReference type="InterPro" id="IPR025668">
    <property type="entry name" value="Tnp_DDE_dom"/>
</dbReference>
<dbReference type="AlphaFoldDB" id="T0XZY6"/>
<accession>T0XZY6</accession>
<reference evidence="2" key="2">
    <citation type="journal article" date="2014" name="ISME J.">
        <title>Microbial stratification in low pH oxic and suboxic macroscopic growths along an acid mine drainage.</title>
        <authorList>
            <person name="Mendez-Garcia C."/>
            <person name="Mesa V."/>
            <person name="Sprenger R.R."/>
            <person name="Richter M."/>
            <person name="Diez M.S."/>
            <person name="Solano J."/>
            <person name="Bargiela R."/>
            <person name="Golyshina O.V."/>
            <person name="Manteca A."/>
            <person name="Ramos J.L."/>
            <person name="Gallego J.R."/>
            <person name="Llorente I."/>
            <person name="Martins Dos Santos V.A."/>
            <person name="Jensen O.N."/>
            <person name="Pelaez A.I."/>
            <person name="Sanchez J."/>
            <person name="Ferrer M."/>
        </authorList>
    </citation>
    <scope>NUCLEOTIDE SEQUENCE</scope>
</reference>
<name>T0XZY6_9ZZZZ</name>
<dbReference type="PANTHER" id="PTHR33408:SF2">
    <property type="entry name" value="TRANSPOSASE DDE DOMAIN-CONTAINING PROTEIN"/>
    <property type="match status" value="1"/>
</dbReference>
<protein>
    <submittedName>
        <fullName evidence="2">Transposase</fullName>
    </submittedName>
</protein>
<dbReference type="EMBL" id="AUZZ01011403">
    <property type="protein sequence ID" value="EQD26328.1"/>
    <property type="molecule type" value="Genomic_DNA"/>
</dbReference>
<proteinExistence type="predicted"/>
<gene>
    <name evidence="2" type="ORF">B2A_15688</name>
</gene>
<organism evidence="2">
    <name type="scientific">mine drainage metagenome</name>
    <dbReference type="NCBI Taxonomy" id="410659"/>
    <lineage>
        <taxon>unclassified sequences</taxon>
        <taxon>metagenomes</taxon>
        <taxon>ecological metagenomes</taxon>
    </lineage>
</organism>
<reference evidence="2" key="1">
    <citation type="submission" date="2013-08" db="EMBL/GenBank/DDBJ databases">
        <authorList>
            <person name="Mendez C."/>
            <person name="Richter M."/>
            <person name="Ferrer M."/>
            <person name="Sanchez J."/>
        </authorList>
    </citation>
    <scope>NUCLEOTIDE SEQUENCE</scope>
</reference>
<feature type="non-terminal residue" evidence="2">
    <location>
        <position position="1"/>
    </location>
</feature>
<dbReference type="PANTHER" id="PTHR33408">
    <property type="entry name" value="TRANSPOSASE"/>
    <property type="match status" value="1"/>
</dbReference>
<sequence>LTNVAPDVGHLPDLIDQVRRNVGRLPKRVLADAGYYSEANVKDIERQRCEPLIPPERISHMQWRTTKAPKGRIPKNLSTKQRMIRKLHTKRGKELYKRRETSVEPIFGQIKWNRNLRQISFRGLANAKASWLFECAVHNLTRCTRRASPGRRKARPDPT</sequence>
<evidence type="ECO:0000313" key="2">
    <source>
        <dbReference type="EMBL" id="EQD26328.1"/>
    </source>
</evidence>
<comment type="caution">
    <text evidence="2">The sequence shown here is derived from an EMBL/GenBank/DDBJ whole genome shotgun (WGS) entry which is preliminary data.</text>
</comment>